<evidence type="ECO:0000313" key="4">
    <source>
        <dbReference type="Proteomes" id="UP000696294"/>
    </source>
</evidence>
<protein>
    <submittedName>
        <fullName evidence="3">Long-chain-fatty-acyl-CoA reductase</fullName>
    </submittedName>
</protein>
<dbReference type="RefSeq" id="WP_168011851.1">
    <property type="nucleotide sequence ID" value="NZ_JAATEP010000017.1"/>
</dbReference>
<comment type="caution">
    <text evidence="3">The sequence shown here is derived from an EMBL/GenBank/DDBJ whole genome shotgun (WGS) entry which is preliminary data.</text>
</comment>
<sequence length="503" mass="53628">MPESGDVPHAASVLRGRTVTGPPVRFAARDGVGGFQAPDPHTLLRDLPLRDPAAMADVGALRYQEIEDYLVALGPRLRPEANPLIAEAVQRSSAWSDLTPPLLLSTYAHLPSLFTPEAIRAVARQAGGAAALDGWQQVRQPDGRTASVRAMGARAVHVIAGNSPMIAALTVIRNALTRGDAIIKTPSNDPLTAPAIARTAAAMAPGHPLTKHLSVLHWKGGDAALERQLYHPAHLEKVVAWGGHAAIRHITGYLRPGLELLTFDPKLSASLVGPEAFASGEEMAETARRAAVDVGALNQLGCMNSKVIYVATGTGAEGVARACAWARLVYAQIRALPEQVSTPARRFDPELRARLQALRAVPDWYKVLGGHDGEGAVVVSLTGEALDFPEQLSGRVVNVVPVADARDAVPALTSATQTLGVYPPSLRREVRDTAPLYGVQRIVDLGYAAHYRHELPQDCVEPVRRMIRWITDQGADPARVAPEECLGRLQDGPGEPAPTRAAP</sequence>
<proteinExistence type="predicted"/>
<dbReference type="InterPro" id="IPR016161">
    <property type="entry name" value="Ald_DH/histidinol_DH"/>
</dbReference>
<gene>
    <name evidence="3" type="ORF">HCN51_24515</name>
</gene>
<keyword evidence="4" id="KW-1185">Reference proteome</keyword>
<dbReference type="Proteomes" id="UP000696294">
    <property type="component" value="Unassembled WGS sequence"/>
</dbReference>
<evidence type="ECO:0000313" key="3">
    <source>
        <dbReference type="EMBL" id="NJP92581.1"/>
    </source>
</evidence>
<dbReference type="Pfam" id="PF05893">
    <property type="entry name" value="LuxC"/>
    <property type="match status" value="1"/>
</dbReference>
<keyword evidence="1" id="KW-0521">NADP</keyword>
<evidence type="ECO:0000256" key="2">
    <source>
        <dbReference type="SAM" id="MobiDB-lite"/>
    </source>
</evidence>
<reference evidence="3 4" key="1">
    <citation type="submission" date="2020-03" db="EMBL/GenBank/DDBJ databases">
        <title>WGS of actinomycetes isolated from Thailand.</title>
        <authorList>
            <person name="Thawai C."/>
        </authorList>
    </citation>
    <scope>NUCLEOTIDE SEQUENCE [LARGE SCALE GENOMIC DNA]</scope>
    <source>
        <strain evidence="3 4">FMUSA5-5</strain>
    </source>
</reference>
<evidence type="ECO:0000256" key="1">
    <source>
        <dbReference type="ARBA" id="ARBA00022857"/>
    </source>
</evidence>
<dbReference type="EMBL" id="JAATEP010000017">
    <property type="protein sequence ID" value="NJP92581.1"/>
    <property type="molecule type" value="Genomic_DNA"/>
</dbReference>
<accession>A0ABX1B9Y6</accession>
<dbReference type="SUPFAM" id="SSF53720">
    <property type="entry name" value="ALDH-like"/>
    <property type="match status" value="1"/>
</dbReference>
<dbReference type="InterPro" id="IPR008670">
    <property type="entry name" value="CoA_reduct_LuxC"/>
</dbReference>
<feature type="region of interest" description="Disordered" evidence="2">
    <location>
        <begin position="480"/>
        <end position="503"/>
    </location>
</feature>
<organism evidence="3 4">
    <name type="scientific">Nonomuraea composti</name>
    <dbReference type="NCBI Taxonomy" id="2720023"/>
    <lineage>
        <taxon>Bacteria</taxon>
        <taxon>Bacillati</taxon>
        <taxon>Actinomycetota</taxon>
        <taxon>Actinomycetes</taxon>
        <taxon>Streptosporangiales</taxon>
        <taxon>Streptosporangiaceae</taxon>
        <taxon>Nonomuraea</taxon>
    </lineage>
</organism>
<name>A0ABX1B9Y6_9ACTN</name>